<feature type="domain" description="LapA adhesin" evidence="5">
    <location>
        <begin position="191"/>
        <end position="278"/>
    </location>
</feature>
<evidence type="ECO:0000259" key="5">
    <source>
        <dbReference type="Pfam" id="PF20579"/>
    </source>
</evidence>
<keyword evidence="7" id="KW-1185">Reference proteome</keyword>
<sequence>MAQVIATVVSVIGEAFVRDAQGNTRSIKPGDALLEGETVITSAGGQVELAMADGSSLVVVESQVVGLGLEMLDEGAPGAQESAVSASTVDEILQALEAGESIDALLEAPAAGLAGGADAEGSSFVRLLRIAEDTTGVDYDYSFEPQSGLVPEPGDAVETVTGIVSLNYILLDDNGQPLLGPDGNFIFVDGSDVVEGTPIGVLATVDVAPTGSSLVLNMSNGLVITIPVGQTTGVAVLETRPDDLFIQGTDTLPISVVGASGGGYDQLDAAQSSSANIVDDNDPVFAVISVNLSSVGEGEVLTYTVRLVDQAGNPVTVPEGGNVDVQLTWSGPAANPTDAAPLPTTVTILGGASQTVFQVNAVNDSVNEPIEPLIAVISEVVDTQSIFENLGASELPAESEIIDNDVPDIDVAGIETADVVVTEGQTAVFSVTVTNAGAGSTVSLALADGTAIDADYHEAFFQYSTDGGATWQAVSGPIAVGAGDSALLVRTDTVDDLLDENNETFTLTGTLSSLGDTYSDTATATIIDNDVPDIDVAGIETADVVVTEGQTAVFSVTVTNAGAGSTVSLALADGTAVDADYHEAFFEYSTDGGTTWQAVSGPIAVGAGDSALLVRTDTVDDLLDENNETFTLTGTLSSLGDTYSDTATATIIDNDVPDIDVAGIETADVVVTEGQTAVFSVTVTNAGAGSTVSLALADGTAVDADYHEAFFEYSTDGGTTWQAVSGPIAVGAGDSALLVRTDTVDDLLDENNETFTLTGTLSSLGDTYSDTATATIIDNDVPDIDVAGIETADVVVTEGQTAVFSVTVTNAGAGSTVSLALADGTAIDADYHEAFFEYSTDGGTTWQAVSGPIAVGAGDSALLVRTDTVDDLLDENNETFTLTGTLSSLGDTYSDTATATIIDNDVPDIDVAGIETADVVVTEGQTAVFSVTVTNAGAGSTVSLALADGTAIDADYHEAFFEYSTDGGTTWQAVSGPIAVGAGDSALLVRTDTVDDLLDENNETFTLTGTLSSLGDTYSDTATATIIDNDVPDIDVAGIETADVVVTEGQTAVFSVTVTNAGAGSTVSLALADGTAIDADYHEAFFEYSTDGGTTWQAVSGPIAVGAGDSALLVRTDTVDDLLDENNETFTLTGTLSSLGDTYSDTATATIIDNDVPDIDVAGIETADVVVTEGQTAVFSVTVTNAGAGSTVSLALADGTAIDADYHEAFFEYSTDGGTTWQAVSGPIAVGAGDSALLVRTDTVDDLLDENNETFTLTGTLSSLGDTYSDTATATIIDNDVVPTINPSALAVSEEGLPGGLADLVGMDDTTNLAVRSGSIDYSSNGAAALTVALLTDGLPGSLGSTAIVWSHEGGNEAIVVGRSGGGEDLIRIVLNGGTQVVDTNSPSIAYSVELLKPLEHLGVNVEDDLSFDIDVRLSDGANSAQTAALTITVEDDSPLEAGTDAVVLNIPPVSFDGQLAFIGADTGGASGTQWTTSLSTLNGLGLTSGGRAVVFSHEDGQTLLVAETTEGEPVFTVRANADGTYSFNSLAPLDLSSLNLDDATVSSGGGPKSTYYWYDDGSLTNVLDASKDLVVSITGYKNGALADVNPSGAGIGIQNNEFDDGERLVFDFDAAGSDGEANLAYAVRFELFQYGAGDSFQVTGTYQDGSAHVGGYSIESVGGDTYLVITAESGKYFDTLEVAMSDGKVKIQGLETYVLEDAPPQLVELTFTAEDADGDQVDGDIVLTFQNQPDTEGGIVGNAMFGGAEPDAEADSEVFVWSLGDQGTADSPAIDRVDFDVEDGDVLDLRDLLPDDAGDSLSSYLSFGSMEGKLALLVDHDGGGAFETTQAIVFENYASTAELASALELDAGWTEADILNRMIADGQLKS</sequence>
<dbReference type="Proteomes" id="UP000185739">
    <property type="component" value="Chromosome"/>
</dbReference>
<dbReference type="SUPFAM" id="SSF141072">
    <property type="entry name" value="CalX-like"/>
    <property type="match status" value="5"/>
</dbReference>
<dbReference type="InterPro" id="IPR003644">
    <property type="entry name" value="Calx_beta"/>
</dbReference>
<dbReference type="InterPro" id="IPR002860">
    <property type="entry name" value="BNR_rpt"/>
</dbReference>
<dbReference type="Pfam" id="PF20579">
    <property type="entry name" value="LapA"/>
    <property type="match status" value="1"/>
</dbReference>
<dbReference type="RefSeq" id="WP_075148013.1">
    <property type="nucleotide sequence ID" value="NZ_CP018839.1"/>
</dbReference>
<dbReference type="InterPro" id="IPR038081">
    <property type="entry name" value="CalX-like_sf"/>
</dbReference>
<dbReference type="InterPro" id="IPR036278">
    <property type="entry name" value="Sialidase_sf"/>
</dbReference>
<name>A0A1L6FCB0_9RHOO</name>
<organism evidence="6 7">
    <name type="scientific">Thauera chlorobenzoica</name>
    <dbReference type="NCBI Taxonomy" id="96773"/>
    <lineage>
        <taxon>Bacteria</taxon>
        <taxon>Pseudomonadati</taxon>
        <taxon>Pseudomonadota</taxon>
        <taxon>Betaproteobacteria</taxon>
        <taxon>Rhodocyclales</taxon>
        <taxon>Zoogloeaceae</taxon>
        <taxon>Thauera</taxon>
    </lineage>
</organism>
<dbReference type="KEGG" id="tcl:Tchl_1691"/>
<dbReference type="Pfam" id="PF02012">
    <property type="entry name" value="BNR"/>
    <property type="match status" value="1"/>
</dbReference>
<feature type="domain" description="Calx-beta" evidence="4">
    <location>
        <begin position="322"/>
        <end position="403"/>
    </location>
</feature>
<reference evidence="6 7" key="1">
    <citation type="submission" date="2016-12" db="EMBL/GenBank/DDBJ databases">
        <title>Complete genome sequence of Thauera chlorobenzoica, a Betaproteobacterium degrading haloaromatics anaerobically to CO2 and halides.</title>
        <authorList>
            <person name="Goris T."/>
            <person name="Mergelsberg M."/>
            <person name="Boll M."/>
        </authorList>
    </citation>
    <scope>NUCLEOTIDE SEQUENCE [LARGE SCALE GENOMIC DNA]</scope>
    <source>
        <strain evidence="6 7">3CB1</strain>
    </source>
</reference>
<dbReference type="InterPro" id="IPR046779">
    <property type="entry name" value="LapA_adhesin_dom"/>
</dbReference>
<evidence type="ECO:0000313" key="7">
    <source>
        <dbReference type="Proteomes" id="UP000185739"/>
    </source>
</evidence>
<evidence type="ECO:0008006" key="8">
    <source>
        <dbReference type="Google" id="ProtNLM"/>
    </source>
</evidence>
<dbReference type="EMBL" id="CP018839">
    <property type="protein sequence ID" value="APR04549.1"/>
    <property type="molecule type" value="Genomic_DNA"/>
</dbReference>
<dbReference type="InterPro" id="IPR047777">
    <property type="entry name" value="LapA-like_RM"/>
</dbReference>
<protein>
    <recommendedName>
        <fullName evidence="8">Retention module-containing protein</fullName>
    </recommendedName>
</protein>
<dbReference type="SUPFAM" id="SSF50939">
    <property type="entry name" value="Sialidases"/>
    <property type="match status" value="2"/>
</dbReference>
<evidence type="ECO:0000313" key="6">
    <source>
        <dbReference type="EMBL" id="APR04549.1"/>
    </source>
</evidence>
<dbReference type="NCBIfam" id="TIGR03661">
    <property type="entry name" value="T1SS_VCA0849"/>
    <property type="match status" value="1"/>
</dbReference>
<feature type="domain" description="Calx-beta" evidence="4">
    <location>
        <begin position="785"/>
        <end position="905"/>
    </location>
</feature>
<keyword evidence="1" id="KW-0732">Signal</keyword>
<dbReference type="STRING" id="96773.Tchl_1691"/>
<dbReference type="Gene3D" id="2.60.40.2030">
    <property type="match status" value="7"/>
</dbReference>
<dbReference type="GO" id="GO:0007154">
    <property type="term" value="P:cell communication"/>
    <property type="evidence" value="ECO:0007669"/>
    <property type="project" value="InterPro"/>
</dbReference>
<dbReference type="InterPro" id="IPR019960">
    <property type="entry name" value="T1SS_VCA0849"/>
</dbReference>
<dbReference type="GO" id="GO:0016020">
    <property type="term" value="C:membrane"/>
    <property type="evidence" value="ECO:0007669"/>
    <property type="project" value="InterPro"/>
</dbReference>
<dbReference type="NCBIfam" id="NF033682">
    <property type="entry name" value="retention_LapA"/>
    <property type="match status" value="1"/>
</dbReference>
<feature type="domain" description="Calx-beta" evidence="4">
    <location>
        <begin position="1035"/>
        <end position="1155"/>
    </location>
</feature>
<evidence type="ECO:0000256" key="2">
    <source>
        <dbReference type="ARBA" id="ARBA00022737"/>
    </source>
</evidence>
<dbReference type="OrthoDB" id="4648428at2"/>
<evidence type="ECO:0000256" key="3">
    <source>
        <dbReference type="ARBA" id="ARBA00022837"/>
    </source>
</evidence>
<accession>A0A1L6FCB0</accession>
<feature type="domain" description="Calx-beta" evidence="4">
    <location>
        <begin position="910"/>
        <end position="1030"/>
    </location>
</feature>
<gene>
    <name evidence="6" type="ORF">Tchl_1691</name>
</gene>
<feature type="domain" description="Calx-beta" evidence="4">
    <location>
        <begin position="660"/>
        <end position="780"/>
    </location>
</feature>
<evidence type="ECO:0000256" key="1">
    <source>
        <dbReference type="ARBA" id="ARBA00022729"/>
    </source>
</evidence>
<dbReference type="Pfam" id="PF03160">
    <property type="entry name" value="Calx-beta"/>
    <property type="match status" value="7"/>
</dbReference>
<evidence type="ECO:0000259" key="4">
    <source>
        <dbReference type="Pfam" id="PF03160"/>
    </source>
</evidence>
<keyword evidence="3" id="KW-0106">Calcium</keyword>
<feature type="domain" description="Calx-beta" evidence="4">
    <location>
        <begin position="1160"/>
        <end position="1280"/>
    </location>
</feature>
<proteinExistence type="predicted"/>
<keyword evidence="2" id="KW-0677">Repeat</keyword>
<feature type="domain" description="Calx-beta" evidence="4">
    <location>
        <begin position="535"/>
        <end position="655"/>
    </location>
</feature>